<feature type="compositionally biased region" description="Basic and acidic residues" evidence="1">
    <location>
        <begin position="13"/>
        <end position="25"/>
    </location>
</feature>
<comment type="caution">
    <text evidence="2">The sequence shown here is derived from an EMBL/GenBank/DDBJ whole genome shotgun (WGS) entry which is preliminary data.</text>
</comment>
<dbReference type="AlphaFoldDB" id="A0A7I8VWV7"/>
<feature type="compositionally biased region" description="Polar residues" evidence="1">
    <location>
        <begin position="26"/>
        <end position="38"/>
    </location>
</feature>
<name>A0A7I8VWV7_9ANNE</name>
<dbReference type="EMBL" id="CAJFCJ010000009">
    <property type="protein sequence ID" value="CAD5119073.1"/>
    <property type="molecule type" value="Genomic_DNA"/>
</dbReference>
<feature type="compositionally biased region" description="Basic and acidic residues" evidence="1">
    <location>
        <begin position="280"/>
        <end position="292"/>
    </location>
</feature>
<proteinExistence type="predicted"/>
<sequence length="438" mass="49302">MESAVRGPLIVSHKNDFGHAQEMQRPRTQPNAKRSSPQRAFVKSAISNANRPSTVIGVSRADCERVRQVQQEPTRCHKFENHLGIRKSKKNVWRTQEPSMTPSVVCPGYLFARNKSKIEVTINPEQFFDRDSIQNNSFSPEMKSDRESQNKRKKGDHNPKIKRFYKSHPSARKNLRPKSSRNTPKLPNTANPLIRSACPNQNYEELLSKLGQLDASLQSKSDRRRSINLYSVNSLPVLDEGSEDDSRSYTPNIRVVVTPIEKKKLQNPISSITPSISDIRSPREGFYQEHQTRPGSIGSESIGDITPNVSDVDDDDETFLPKSVTPAQIFVVPLDRRSLSEASNDRKRERLERNFGISSGRPASSRKVQSGVKRSPAPGRKLRNRSLSVPDIVVSDTDDDSTTVMKLRTGLDTEPPILARERGGRSSLTVPQNFPFQN</sequence>
<evidence type="ECO:0000313" key="2">
    <source>
        <dbReference type="EMBL" id="CAD5119073.1"/>
    </source>
</evidence>
<feature type="region of interest" description="Disordered" evidence="1">
    <location>
        <begin position="340"/>
        <end position="400"/>
    </location>
</feature>
<feature type="compositionally biased region" description="Basic residues" evidence="1">
    <location>
        <begin position="151"/>
        <end position="179"/>
    </location>
</feature>
<evidence type="ECO:0000313" key="3">
    <source>
        <dbReference type="Proteomes" id="UP000549394"/>
    </source>
</evidence>
<feature type="region of interest" description="Disordered" evidence="1">
    <location>
        <begin position="131"/>
        <end position="196"/>
    </location>
</feature>
<feature type="compositionally biased region" description="Polar residues" evidence="1">
    <location>
        <begin position="180"/>
        <end position="191"/>
    </location>
</feature>
<reference evidence="2 3" key="1">
    <citation type="submission" date="2020-08" db="EMBL/GenBank/DDBJ databases">
        <authorList>
            <person name="Hejnol A."/>
        </authorList>
    </citation>
    <scope>NUCLEOTIDE SEQUENCE [LARGE SCALE GENOMIC DNA]</scope>
</reference>
<dbReference type="OrthoDB" id="10013155at2759"/>
<organism evidence="2 3">
    <name type="scientific">Dimorphilus gyrociliatus</name>
    <dbReference type="NCBI Taxonomy" id="2664684"/>
    <lineage>
        <taxon>Eukaryota</taxon>
        <taxon>Metazoa</taxon>
        <taxon>Spiralia</taxon>
        <taxon>Lophotrochozoa</taxon>
        <taxon>Annelida</taxon>
        <taxon>Polychaeta</taxon>
        <taxon>Polychaeta incertae sedis</taxon>
        <taxon>Dinophilidae</taxon>
        <taxon>Dimorphilus</taxon>
    </lineage>
</organism>
<feature type="compositionally biased region" description="Basic and acidic residues" evidence="1">
    <location>
        <begin position="340"/>
        <end position="353"/>
    </location>
</feature>
<feature type="region of interest" description="Disordered" evidence="1">
    <location>
        <begin position="1"/>
        <end position="39"/>
    </location>
</feature>
<gene>
    <name evidence="2" type="ORF">DGYR_LOCUS7362</name>
</gene>
<keyword evidence="3" id="KW-1185">Reference proteome</keyword>
<accession>A0A7I8VWV7</accession>
<feature type="region of interest" description="Disordered" evidence="1">
    <location>
        <begin position="271"/>
        <end position="320"/>
    </location>
</feature>
<dbReference type="Proteomes" id="UP000549394">
    <property type="component" value="Unassembled WGS sequence"/>
</dbReference>
<protein>
    <submittedName>
        <fullName evidence="2">DgyrCDS7718</fullName>
    </submittedName>
</protein>
<evidence type="ECO:0000256" key="1">
    <source>
        <dbReference type="SAM" id="MobiDB-lite"/>
    </source>
</evidence>